<comment type="caution">
    <text evidence="1">The sequence shown here is derived from an EMBL/GenBank/DDBJ whole genome shotgun (WGS) entry which is preliminary data.</text>
</comment>
<accession>A0AAW5HZY0</accession>
<protein>
    <submittedName>
        <fullName evidence="1">DUF4194 domain-containing protein</fullName>
    </submittedName>
</protein>
<gene>
    <name evidence="1" type="ORF">JMN37_10580</name>
</gene>
<keyword evidence="2" id="KW-1185">Reference proteome</keyword>
<dbReference type="EMBL" id="JAEUWV010000026">
    <property type="protein sequence ID" value="MCO6395406.1"/>
    <property type="molecule type" value="Genomic_DNA"/>
</dbReference>
<organism evidence="1 2">
    <name type="scientific">Corynebacterium lipophilum</name>
    <dbReference type="NCBI Taxonomy" id="2804918"/>
    <lineage>
        <taxon>Bacteria</taxon>
        <taxon>Bacillati</taxon>
        <taxon>Actinomycetota</taxon>
        <taxon>Actinomycetes</taxon>
        <taxon>Mycobacteriales</taxon>
        <taxon>Corynebacteriaceae</taxon>
        <taxon>Corynebacterium</taxon>
    </lineage>
</organism>
<dbReference type="Proteomes" id="UP001205920">
    <property type="component" value="Unassembled WGS sequence"/>
</dbReference>
<reference evidence="1 2" key="1">
    <citation type="submission" date="2021-01" db="EMBL/GenBank/DDBJ databases">
        <title>Identification and Characterization of Corynebacterium sp.</title>
        <authorList>
            <person name="Luo Q."/>
            <person name="Qu P."/>
            <person name="Chen Q."/>
        </authorList>
    </citation>
    <scope>NUCLEOTIDE SEQUENCE [LARGE SCALE GENOMIC DNA]</scope>
    <source>
        <strain evidence="1 2">MC-18</strain>
    </source>
</reference>
<proteinExistence type="predicted"/>
<dbReference type="RefSeq" id="WP_252932144.1">
    <property type="nucleotide sequence ID" value="NZ_JAEUWV010000026.1"/>
</dbReference>
<name>A0AAW5HZY0_9CORY</name>
<dbReference type="InterPro" id="IPR025449">
    <property type="entry name" value="JetB"/>
</dbReference>
<evidence type="ECO:0000313" key="2">
    <source>
        <dbReference type="Proteomes" id="UP001205920"/>
    </source>
</evidence>
<sequence>MHDNESTTLYEGDTGTLTSGQRRALAELIRGPYVSMLTSPEIFSIVSSSREVLAQQLDNLFLTLIIDDNAGVAYTKTWEADHPDKRAMLRTLPLKFVDTVVLLHLRKALIHTNPNERTIVDENEVFEATLPYQAAEGTDHTKQRKRFEAAWNKFKKNSIVVKTPTTGRYEVSPVLRILFSAEEIAAVTASYQQVLEDNA</sequence>
<evidence type="ECO:0000313" key="1">
    <source>
        <dbReference type="EMBL" id="MCO6395406.1"/>
    </source>
</evidence>
<dbReference type="AlphaFoldDB" id="A0AAW5HZY0"/>
<dbReference type="Pfam" id="PF13835">
    <property type="entry name" value="DUF4194"/>
    <property type="match status" value="1"/>
</dbReference>